<evidence type="ECO:0008006" key="9">
    <source>
        <dbReference type="Google" id="ProtNLM"/>
    </source>
</evidence>
<feature type="non-terminal residue" evidence="7">
    <location>
        <position position="1"/>
    </location>
</feature>
<protein>
    <recommendedName>
        <fullName evidence="9">TIGR00374 family protein</fullName>
    </recommendedName>
</protein>
<evidence type="ECO:0000256" key="6">
    <source>
        <dbReference type="SAM" id="Phobius"/>
    </source>
</evidence>
<dbReference type="GO" id="GO:0005886">
    <property type="term" value="C:plasma membrane"/>
    <property type="evidence" value="ECO:0007669"/>
    <property type="project" value="UniProtKB-SubCell"/>
</dbReference>
<gene>
    <name evidence="7" type="ORF">GF339_04500</name>
</gene>
<name>A0A9D5Q4K9_9BACT</name>
<reference evidence="7" key="1">
    <citation type="submission" date="2019-11" db="EMBL/GenBank/DDBJ databases">
        <title>Microbial mats filling the niche in hypersaline microbial mats.</title>
        <authorList>
            <person name="Wong H.L."/>
            <person name="Macleod F.I."/>
            <person name="White R.A. III"/>
            <person name="Burns B.P."/>
        </authorList>
    </citation>
    <scope>NUCLEOTIDE SEQUENCE</scope>
    <source>
        <strain evidence="7">Rbin_158</strain>
    </source>
</reference>
<dbReference type="Pfam" id="PF03706">
    <property type="entry name" value="LPG_synthase_TM"/>
    <property type="match status" value="1"/>
</dbReference>
<organism evidence="7 8">
    <name type="scientific">candidate division KSB3 bacterium</name>
    <dbReference type="NCBI Taxonomy" id="2044937"/>
    <lineage>
        <taxon>Bacteria</taxon>
        <taxon>candidate division KSB3</taxon>
    </lineage>
</organism>
<dbReference type="InterPro" id="IPR022791">
    <property type="entry name" value="L-PG_synthase/AglD"/>
</dbReference>
<accession>A0A9D5Q4K9</accession>
<feature type="transmembrane region" description="Helical" evidence="6">
    <location>
        <begin position="20"/>
        <end position="40"/>
    </location>
</feature>
<evidence type="ECO:0000256" key="3">
    <source>
        <dbReference type="ARBA" id="ARBA00022692"/>
    </source>
</evidence>
<dbReference type="Proteomes" id="UP000649604">
    <property type="component" value="Unassembled WGS sequence"/>
</dbReference>
<keyword evidence="4 6" id="KW-1133">Transmembrane helix</keyword>
<sequence length="121" mass="13590">KLKQIYDALCIYKRNRRVMLIAFLLALLLQINVIVHYYFIAYALELAVPLMYFFLIIPVVTVVLMVPIFINGIGGREAAYVFLLGVFGVTPSEAIAFSWIAFGMILVQGIAGGIVYALRRD</sequence>
<dbReference type="PANTHER" id="PTHR40277">
    <property type="entry name" value="BLL5419 PROTEIN"/>
    <property type="match status" value="1"/>
</dbReference>
<evidence type="ECO:0000313" key="7">
    <source>
        <dbReference type="EMBL" id="MBD3323819.1"/>
    </source>
</evidence>
<evidence type="ECO:0000313" key="8">
    <source>
        <dbReference type="Proteomes" id="UP000649604"/>
    </source>
</evidence>
<dbReference type="PANTHER" id="PTHR40277:SF1">
    <property type="entry name" value="BLL5419 PROTEIN"/>
    <property type="match status" value="1"/>
</dbReference>
<dbReference type="AlphaFoldDB" id="A0A9D5Q4K9"/>
<dbReference type="EMBL" id="WJJP01000139">
    <property type="protein sequence ID" value="MBD3323819.1"/>
    <property type="molecule type" value="Genomic_DNA"/>
</dbReference>
<keyword evidence="5 6" id="KW-0472">Membrane</keyword>
<keyword evidence="3 6" id="KW-0812">Transmembrane</keyword>
<evidence type="ECO:0000256" key="4">
    <source>
        <dbReference type="ARBA" id="ARBA00022989"/>
    </source>
</evidence>
<evidence type="ECO:0000256" key="1">
    <source>
        <dbReference type="ARBA" id="ARBA00004651"/>
    </source>
</evidence>
<evidence type="ECO:0000256" key="2">
    <source>
        <dbReference type="ARBA" id="ARBA00022475"/>
    </source>
</evidence>
<feature type="transmembrane region" description="Helical" evidence="6">
    <location>
        <begin position="46"/>
        <end position="66"/>
    </location>
</feature>
<comment type="subcellular location">
    <subcellularLocation>
        <location evidence="1">Cell membrane</location>
        <topology evidence="1">Multi-pass membrane protein</topology>
    </subcellularLocation>
</comment>
<keyword evidence="2" id="KW-1003">Cell membrane</keyword>
<proteinExistence type="predicted"/>
<comment type="caution">
    <text evidence="7">The sequence shown here is derived from an EMBL/GenBank/DDBJ whole genome shotgun (WGS) entry which is preliminary data.</text>
</comment>
<evidence type="ECO:0000256" key="5">
    <source>
        <dbReference type="ARBA" id="ARBA00023136"/>
    </source>
</evidence>
<feature type="transmembrane region" description="Helical" evidence="6">
    <location>
        <begin position="96"/>
        <end position="118"/>
    </location>
</feature>